<feature type="transmembrane region" description="Helical" evidence="7">
    <location>
        <begin position="272"/>
        <end position="294"/>
    </location>
</feature>
<feature type="coiled-coil region" evidence="6">
    <location>
        <begin position="788"/>
        <end position="819"/>
    </location>
</feature>
<evidence type="ECO:0000313" key="10">
    <source>
        <dbReference type="EMBL" id="TWT61085.1"/>
    </source>
</evidence>
<comment type="subcellular location">
    <subcellularLocation>
        <location evidence="1">Cell membrane</location>
        <topology evidence="1">Multi-pass membrane protein</topology>
    </subcellularLocation>
</comment>
<dbReference type="PANTHER" id="PTHR30294">
    <property type="entry name" value="MEMBRANE COMPONENT OF ABC TRANSPORTER YHHJ-RELATED"/>
    <property type="match status" value="1"/>
</dbReference>
<feature type="domain" description="ABC-type uncharacterised transport system" evidence="8">
    <location>
        <begin position="442"/>
        <end position="750"/>
    </location>
</feature>
<evidence type="ECO:0000313" key="11">
    <source>
        <dbReference type="Proteomes" id="UP000316095"/>
    </source>
</evidence>
<feature type="transmembrane region" description="Helical" evidence="7">
    <location>
        <begin position="138"/>
        <end position="158"/>
    </location>
</feature>
<dbReference type="AlphaFoldDB" id="A0A5C5XFY2"/>
<evidence type="ECO:0000256" key="5">
    <source>
        <dbReference type="ARBA" id="ARBA00023136"/>
    </source>
</evidence>
<feature type="transmembrane region" description="Helical" evidence="7">
    <location>
        <begin position="15"/>
        <end position="39"/>
    </location>
</feature>
<dbReference type="PANTHER" id="PTHR30294:SF29">
    <property type="entry name" value="MULTIDRUG ABC TRANSPORTER PERMEASE YBHS-RELATED"/>
    <property type="match status" value="1"/>
</dbReference>
<evidence type="ECO:0000256" key="4">
    <source>
        <dbReference type="ARBA" id="ARBA00022989"/>
    </source>
</evidence>
<name>A0A5C5XFY2_9PLAN</name>
<keyword evidence="5 7" id="KW-0472">Membrane</keyword>
<feature type="domain" description="DUF7088" evidence="9">
    <location>
        <begin position="303"/>
        <end position="406"/>
    </location>
</feature>
<evidence type="ECO:0000256" key="1">
    <source>
        <dbReference type="ARBA" id="ARBA00004651"/>
    </source>
</evidence>
<dbReference type="Pfam" id="PF23357">
    <property type="entry name" value="DUF7088"/>
    <property type="match status" value="1"/>
</dbReference>
<keyword evidence="3 7" id="KW-0812">Transmembrane</keyword>
<keyword evidence="2" id="KW-1003">Cell membrane</keyword>
<evidence type="ECO:0000259" key="8">
    <source>
        <dbReference type="Pfam" id="PF09822"/>
    </source>
</evidence>
<dbReference type="GO" id="GO:0005886">
    <property type="term" value="C:plasma membrane"/>
    <property type="evidence" value="ECO:0007669"/>
    <property type="project" value="UniProtKB-SubCell"/>
</dbReference>
<evidence type="ECO:0000256" key="2">
    <source>
        <dbReference type="ARBA" id="ARBA00022475"/>
    </source>
</evidence>
<dbReference type="EMBL" id="SJPG01000001">
    <property type="protein sequence ID" value="TWT61085.1"/>
    <property type="molecule type" value="Genomic_DNA"/>
</dbReference>
<dbReference type="OrthoDB" id="9794512at2"/>
<feature type="transmembrane region" description="Helical" evidence="7">
    <location>
        <begin position="97"/>
        <end position="126"/>
    </location>
</feature>
<protein>
    <submittedName>
        <fullName evidence="10">ABC-type uncharacterized transport system</fullName>
    </submittedName>
</protein>
<keyword evidence="11" id="KW-1185">Reference proteome</keyword>
<keyword evidence="4 7" id="KW-1133">Transmembrane helix</keyword>
<sequence length="915" mass="101051">MIRGHVIHAVFSRNLAGFFSGLLGYVVIVAFVVIAASLAFSADFFASNHATLDQLTSNFPALLVFLIPALTMTCWADERKMGTDELLFTMPATDLEILIGKYLAILAVYTVGLLFSCTNLIMLSVIGNPDPGVQFTTYIGYWLAGASLISAGMLASALTSHSAVAFVLGAIFCCIPVYISLVANVVTSGVAAFLRTFGMSSERVAAIIPQAGAMDVFTISHHLSDFALGILPLAGIVYFFSLIGLFLYLNYVVISRRHWNTGEENNSMGWQFSVRSISLAIALMSITTLAIGSVSRFDFTQRSLYTLSSVTSKVIKELDAERPVTIQAFVSPQVPEEYSAVHQNLIGTLRELAHRGGSKINVRITNVEPFSEEAEQARLLGITSRSVQTERNGEIKIEEIFMGVRISSGLDEVVIPFFDLGNSVEYELTRSLRTVSRETRLTVGILKTDASVAGGFDSATFRSQPEWRIVTELKKQYNIEEISPDSPIDESKFDVLLAILPSSLTEPQLENLVTYVATGNPTLIFDDPMPMFNINMAPRMEKPPQGGGMMGQQAPSEPKADGGKLTSLLGVMEVVWENGEIVFDRDSPYPKIEDMLGPEAVFVYDKRKARDAFNPDDQTTAGLQQMLIYYSGTVVPRESETMEFTPLLRSGAANSGILNFDNLIIRNPLFGMTLNNNPRRDNDEFSHVVAARVKSKADEKESGKNPVINAIFVADIDLISDGIFDLAERQSIQALGIEMKLDNIKFVLNCVDSLAGEEDFISLRNRRDESRTLDWVETLTSGAVEKRSAAEKAAREAEEERLADANQELRDKIAELEKDTSMDELAKLREIQMLQSALSRKVEVDTVDIERESEAQIQAIKASSEREIAAVKGQFRFWAIVLPPLPAILLGLIIGFSRVRNERRMIIDERRVKRA</sequence>
<feature type="transmembrane region" description="Helical" evidence="7">
    <location>
        <begin position="875"/>
        <end position="896"/>
    </location>
</feature>
<evidence type="ECO:0000256" key="7">
    <source>
        <dbReference type="SAM" id="Phobius"/>
    </source>
</evidence>
<feature type="transmembrane region" description="Helical" evidence="7">
    <location>
        <begin position="226"/>
        <end position="251"/>
    </location>
</feature>
<proteinExistence type="predicted"/>
<dbReference type="Pfam" id="PF09822">
    <property type="entry name" value="ABC_transp_aux"/>
    <property type="match status" value="1"/>
</dbReference>
<feature type="transmembrane region" description="Helical" evidence="7">
    <location>
        <begin position="59"/>
        <end position="76"/>
    </location>
</feature>
<evidence type="ECO:0000259" key="9">
    <source>
        <dbReference type="Pfam" id="PF23357"/>
    </source>
</evidence>
<reference evidence="10 11" key="1">
    <citation type="submission" date="2019-02" db="EMBL/GenBank/DDBJ databases">
        <title>Deep-cultivation of Planctomycetes and their phenomic and genomic characterization uncovers novel biology.</title>
        <authorList>
            <person name="Wiegand S."/>
            <person name="Jogler M."/>
            <person name="Boedeker C."/>
            <person name="Pinto D."/>
            <person name="Vollmers J."/>
            <person name="Rivas-Marin E."/>
            <person name="Kohn T."/>
            <person name="Peeters S.H."/>
            <person name="Heuer A."/>
            <person name="Rast P."/>
            <person name="Oberbeckmann S."/>
            <person name="Bunk B."/>
            <person name="Jeske O."/>
            <person name="Meyerdierks A."/>
            <person name="Storesund J.E."/>
            <person name="Kallscheuer N."/>
            <person name="Luecker S."/>
            <person name="Lage O.M."/>
            <person name="Pohl T."/>
            <person name="Merkel B.J."/>
            <person name="Hornburger P."/>
            <person name="Mueller R.-W."/>
            <person name="Bruemmer F."/>
            <person name="Labrenz M."/>
            <person name="Spormann A.M."/>
            <person name="Op Den Camp H."/>
            <person name="Overmann J."/>
            <person name="Amann R."/>
            <person name="Jetten M.S.M."/>
            <person name="Mascher T."/>
            <person name="Medema M.H."/>
            <person name="Devos D.P."/>
            <person name="Kaster A.-K."/>
            <person name="Ovreas L."/>
            <person name="Rohde M."/>
            <person name="Galperin M.Y."/>
            <person name="Jogler C."/>
        </authorList>
    </citation>
    <scope>NUCLEOTIDE SEQUENCE [LARGE SCALE GENOMIC DNA]</scope>
    <source>
        <strain evidence="10 11">Pan54</strain>
    </source>
</reference>
<accession>A0A5C5XFY2</accession>
<dbReference type="Proteomes" id="UP000316095">
    <property type="component" value="Unassembled WGS sequence"/>
</dbReference>
<organism evidence="10 11">
    <name type="scientific">Rubinisphaera italica</name>
    <dbReference type="NCBI Taxonomy" id="2527969"/>
    <lineage>
        <taxon>Bacteria</taxon>
        <taxon>Pseudomonadati</taxon>
        <taxon>Planctomycetota</taxon>
        <taxon>Planctomycetia</taxon>
        <taxon>Planctomycetales</taxon>
        <taxon>Planctomycetaceae</taxon>
        <taxon>Rubinisphaera</taxon>
    </lineage>
</organism>
<evidence type="ECO:0000256" key="6">
    <source>
        <dbReference type="SAM" id="Coils"/>
    </source>
</evidence>
<evidence type="ECO:0000256" key="3">
    <source>
        <dbReference type="ARBA" id="ARBA00022692"/>
    </source>
</evidence>
<dbReference type="InterPro" id="IPR055396">
    <property type="entry name" value="DUF7088"/>
</dbReference>
<keyword evidence="6" id="KW-0175">Coiled coil</keyword>
<comment type="caution">
    <text evidence="10">The sequence shown here is derived from an EMBL/GenBank/DDBJ whole genome shotgun (WGS) entry which is preliminary data.</text>
</comment>
<gene>
    <name evidence="10" type="ORF">Pan54_18190</name>
</gene>
<dbReference type="InterPro" id="IPR019196">
    <property type="entry name" value="ABC_transp_unknown"/>
</dbReference>
<dbReference type="InterPro" id="IPR051449">
    <property type="entry name" value="ABC-2_transporter_component"/>
</dbReference>
<feature type="transmembrane region" description="Helical" evidence="7">
    <location>
        <begin position="165"/>
        <end position="194"/>
    </location>
</feature>
<dbReference type="RefSeq" id="WP_146503117.1">
    <property type="nucleotide sequence ID" value="NZ_SJPG01000001.1"/>
</dbReference>